<organism evidence="5 6">
    <name type="scientific">Kerstersia gyiorum</name>
    <dbReference type="NCBI Taxonomy" id="206506"/>
    <lineage>
        <taxon>Bacteria</taxon>
        <taxon>Pseudomonadati</taxon>
        <taxon>Pseudomonadota</taxon>
        <taxon>Betaproteobacteria</taxon>
        <taxon>Burkholderiales</taxon>
        <taxon>Alcaligenaceae</taxon>
        <taxon>Kerstersia</taxon>
    </lineage>
</organism>
<keyword evidence="2" id="KW-1133">Transmembrane helix</keyword>
<keyword evidence="6" id="KW-1185">Reference proteome</keyword>
<feature type="transmembrane region" description="Helical" evidence="2">
    <location>
        <begin position="457"/>
        <end position="475"/>
    </location>
</feature>
<sequence>MENQDMQAISQDEVGTAGSNWRNLLSSQALWLGAILLASGLICLLAANWTSLGKWTRLVGLQVLLIATVGLAFWDVRRRGTKGNLFLAIMILAAVGVGALLGLVGQTYQTGAQGWQLFAWWTLLLLPWALAARRPGLWLFWLALMNIALALWLAVGHSFLGVNYLRGSLGTWQQALPNLLCLVLWHGYGERVGAYGKAGMRLLTALALWPLAMEVGYCIMDFSGYSEPMGPLLILGVIWLVASVVLWRRSSRSGHEDLWVLAIVGIGAIGVSLAFFQSVLNDSGSLEALLSVLSFVVLIEAAWVAWRILRLHEKITGKATGSAEDIPLSVQIVQGFGAWLVTLFGIGLLLLLGVVESEEGALVFGIVLMLVSVLILRLRQAAEKASVSTENVALKQAAPGSQLANMVEQIGVAAGVAGMGFVGFGLVMLLEEPHSYLLLGLAAVALYGAGTGRIIRFVAALVQAGCLMVVVRWLFWVKLQGGDALGDMIWWQMEQGWHDLLPMVPDVWLLTVGALLAFVLAYGQQRKTWLLPGALAWMLVAQGAIFGMGSVAVQNLPALLRQDVMFGSFALLYAILPAAVALMVLRSLPQRPSLVWRAGLTAMTLLVSLVCLSAPAVLIAMVWVWLGIGLQRRWLRVFGTLALLWGLFDYYYSLHIPLLEKAQWLLVGGCLALAVSAVLERSHKRHMGGSQAAGAGQRAIGTRGAQAGLAGGLLAVLVVANAGVLRYENILAHGKPLLLELAPVDPRALLQGDYMDLAYAADRTLRWGEEASAGGYAVFAAGLEQPAEVLRVQAHAQPQASDEVVVPLRTGSWDNVSLALTGAYFFAEGLEPYFSPARYGEFRVDESGRSVLLQLRDADMQPMAASGDTSPVGSREAPPTPRPAPVNDLSGAADAAPELAPPSARELSPKEEAEVRAIAAQAAASAAAASEAAEAATNE</sequence>
<dbReference type="AlphaFoldDB" id="A0A171KPT8"/>
<feature type="transmembrane region" description="Helical" evidence="2">
    <location>
        <begin position="361"/>
        <end position="378"/>
    </location>
</feature>
<feature type="transmembrane region" description="Helical" evidence="2">
    <location>
        <begin position="200"/>
        <end position="222"/>
    </location>
</feature>
<dbReference type="InterPro" id="IPR025513">
    <property type="entry name" value="DUF4401"/>
</dbReference>
<feature type="transmembrane region" description="Helical" evidence="2">
    <location>
        <begin position="634"/>
        <end position="652"/>
    </location>
</feature>
<evidence type="ECO:0000259" key="4">
    <source>
        <dbReference type="Pfam" id="PF14351"/>
    </source>
</evidence>
<evidence type="ECO:0000313" key="5">
    <source>
        <dbReference type="EMBL" id="KKO70905.1"/>
    </source>
</evidence>
<feature type="domain" description="DUF2157" evidence="3">
    <location>
        <begin position="22"/>
        <end position="138"/>
    </location>
</feature>
<comment type="caution">
    <text evidence="5">The sequence shown here is derived from an EMBL/GenBank/DDBJ whole genome shotgun (WGS) entry which is preliminary data.</text>
</comment>
<evidence type="ECO:0000259" key="3">
    <source>
        <dbReference type="Pfam" id="PF09925"/>
    </source>
</evidence>
<feature type="transmembrane region" description="Helical" evidence="2">
    <location>
        <begin position="707"/>
        <end position="725"/>
    </location>
</feature>
<feature type="transmembrane region" description="Helical" evidence="2">
    <location>
        <begin position="258"/>
        <end position="276"/>
    </location>
</feature>
<feature type="transmembrane region" description="Helical" evidence="2">
    <location>
        <begin position="288"/>
        <end position="309"/>
    </location>
</feature>
<evidence type="ECO:0000313" key="6">
    <source>
        <dbReference type="Proteomes" id="UP000078084"/>
    </source>
</evidence>
<feature type="transmembrane region" description="Helical" evidence="2">
    <location>
        <begin position="228"/>
        <end position="246"/>
    </location>
</feature>
<feature type="transmembrane region" description="Helical" evidence="2">
    <location>
        <begin position="138"/>
        <end position="160"/>
    </location>
</feature>
<gene>
    <name evidence="5" type="ORF">AAV32_14345</name>
</gene>
<evidence type="ECO:0000256" key="2">
    <source>
        <dbReference type="SAM" id="Phobius"/>
    </source>
</evidence>
<feature type="transmembrane region" description="Helical" evidence="2">
    <location>
        <begin position="86"/>
        <end position="108"/>
    </location>
</feature>
<feature type="transmembrane region" description="Helical" evidence="2">
    <location>
        <begin position="664"/>
        <end position="679"/>
    </location>
</feature>
<feature type="transmembrane region" description="Helical" evidence="2">
    <location>
        <begin position="55"/>
        <end position="74"/>
    </location>
</feature>
<feature type="transmembrane region" description="Helical" evidence="2">
    <location>
        <begin position="434"/>
        <end position="450"/>
    </location>
</feature>
<feature type="transmembrane region" description="Helical" evidence="2">
    <location>
        <begin position="172"/>
        <end position="188"/>
    </location>
</feature>
<dbReference type="InterPro" id="IPR025833">
    <property type="entry name" value="GDYXXLXY"/>
</dbReference>
<dbReference type="InterPro" id="IPR018677">
    <property type="entry name" value="DUF2157"/>
</dbReference>
<feature type="transmembrane region" description="Helical" evidence="2">
    <location>
        <begin position="29"/>
        <end position="49"/>
    </location>
</feature>
<dbReference type="Pfam" id="PF14351">
    <property type="entry name" value="DUF4401"/>
    <property type="match status" value="1"/>
</dbReference>
<feature type="transmembrane region" description="Helical" evidence="2">
    <location>
        <begin position="529"/>
        <end position="552"/>
    </location>
</feature>
<feature type="transmembrane region" description="Helical" evidence="2">
    <location>
        <begin position="336"/>
        <end position="355"/>
    </location>
</feature>
<dbReference type="STRING" id="206506.AAV32_14345"/>
<dbReference type="Proteomes" id="UP000078084">
    <property type="component" value="Unassembled WGS sequence"/>
</dbReference>
<dbReference type="Pfam" id="PF09925">
    <property type="entry name" value="DUF2157"/>
    <property type="match status" value="1"/>
</dbReference>
<feature type="transmembrane region" description="Helical" evidence="2">
    <location>
        <begin position="500"/>
        <end position="522"/>
    </location>
</feature>
<feature type="transmembrane region" description="Helical" evidence="2">
    <location>
        <begin position="605"/>
        <end position="628"/>
    </location>
</feature>
<reference evidence="5 6" key="1">
    <citation type="submission" date="2015-04" db="EMBL/GenBank/DDBJ databases">
        <title>Genome sequence of Kerstersia gyiorum CG1.</title>
        <authorList>
            <person name="Greninger A.L."/>
            <person name="Kozyreva V."/>
            <person name="Chaturvedi V."/>
        </authorList>
    </citation>
    <scope>NUCLEOTIDE SEQUENCE [LARGE SCALE GENOMIC DNA]</scope>
    <source>
        <strain evidence="5 6">CG1</strain>
    </source>
</reference>
<accession>A0A171KPT8</accession>
<feature type="transmembrane region" description="Helical" evidence="2">
    <location>
        <begin position="114"/>
        <end position="131"/>
    </location>
</feature>
<feature type="domain" description="DUF4401" evidence="4">
    <location>
        <begin position="327"/>
        <end position="681"/>
    </location>
</feature>
<keyword evidence="2" id="KW-0472">Membrane</keyword>
<name>A0A171KPT8_9BURK</name>
<dbReference type="EMBL" id="LBNE01000011">
    <property type="protein sequence ID" value="KKO70905.1"/>
    <property type="molecule type" value="Genomic_DNA"/>
</dbReference>
<evidence type="ECO:0008006" key="7">
    <source>
        <dbReference type="Google" id="ProtNLM"/>
    </source>
</evidence>
<feature type="transmembrane region" description="Helical" evidence="2">
    <location>
        <begin position="410"/>
        <end position="428"/>
    </location>
</feature>
<dbReference type="Pfam" id="PF14345">
    <property type="entry name" value="GDYXXLXY"/>
    <property type="match status" value="1"/>
</dbReference>
<proteinExistence type="predicted"/>
<protein>
    <recommendedName>
        <fullName evidence="7">Membrane-anchored protein</fullName>
    </recommendedName>
</protein>
<evidence type="ECO:0000256" key="1">
    <source>
        <dbReference type="SAM" id="MobiDB-lite"/>
    </source>
</evidence>
<keyword evidence="2" id="KW-0812">Transmembrane</keyword>
<feature type="transmembrane region" description="Helical" evidence="2">
    <location>
        <begin position="564"/>
        <end position="585"/>
    </location>
</feature>
<feature type="region of interest" description="Disordered" evidence="1">
    <location>
        <begin position="859"/>
        <end position="916"/>
    </location>
</feature>